<dbReference type="EMBL" id="QAYG01000001">
    <property type="protein sequence ID" value="PTW62465.1"/>
    <property type="molecule type" value="Genomic_DNA"/>
</dbReference>
<evidence type="ECO:0000313" key="8">
    <source>
        <dbReference type="EMBL" id="PTW62465.1"/>
    </source>
</evidence>
<dbReference type="Gene3D" id="3.40.50.1820">
    <property type="entry name" value="alpha/beta hydrolase"/>
    <property type="match status" value="1"/>
</dbReference>
<protein>
    <submittedName>
        <fullName evidence="8">Polyhydroxybutyrate depolymerase</fullName>
    </submittedName>
</protein>
<organism evidence="8 9">
    <name type="scientific">Breoghania corrubedonensis</name>
    <dbReference type="NCBI Taxonomy" id="665038"/>
    <lineage>
        <taxon>Bacteria</taxon>
        <taxon>Pseudomonadati</taxon>
        <taxon>Pseudomonadota</taxon>
        <taxon>Alphaproteobacteria</taxon>
        <taxon>Hyphomicrobiales</taxon>
        <taxon>Stappiaceae</taxon>
        <taxon>Breoghania</taxon>
    </lineage>
</organism>
<sequence>MTKARWLSAGGVKLLGRGFLCGAAFAALMLGLTPAGTAETKPGAPFVSPSVPDSLPASCGVDTPCRVPHGEYRIRMPKGWDGSSRPGAILFLHGYRGTAENEINNKGLIAIASELGVALIAPQGEERSWSFPGAPRQQRDDLAFIRSILDDAIARHSVDPDKIMASGFSVGGSMVWYLACYIGDRFAGFAPVAGAFWEPQPTNCPGPEPNLFHVHGTSDTVVPMAGRAIGDSARQGNVGEGFALWETKGACRQEVPEEFKPEKLKLVCQRRTNCSGRILELCLHPGGHVFKAAWVKRAWLELAAKKGWDTPIGVE</sequence>
<comment type="subcellular location">
    <subcellularLocation>
        <location evidence="1">Secreted</location>
    </subcellularLocation>
</comment>
<name>A0A2T5VFC5_9HYPH</name>
<keyword evidence="2" id="KW-0964">Secreted</keyword>
<evidence type="ECO:0000313" key="9">
    <source>
        <dbReference type="Proteomes" id="UP000244081"/>
    </source>
</evidence>
<dbReference type="Proteomes" id="UP000244081">
    <property type="component" value="Unassembled WGS sequence"/>
</dbReference>
<keyword evidence="5" id="KW-0378">Hydrolase</keyword>
<evidence type="ECO:0000256" key="4">
    <source>
        <dbReference type="ARBA" id="ARBA00022729"/>
    </source>
</evidence>
<keyword evidence="4" id="KW-0732">Signal</keyword>
<evidence type="ECO:0000256" key="3">
    <source>
        <dbReference type="ARBA" id="ARBA00022651"/>
    </source>
</evidence>
<dbReference type="PANTHER" id="PTHR38050">
    <property type="match status" value="1"/>
</dbReference>
<keyword evidence="7" id="KW-0624">Polysaccharide degradation</keyword>
<dbReference type="AlphaFoldDB" id="A0A2T5VFC5"/>
<dbReference type="RefSeq" id="WP_107988032.1">
    <property type="nucleotide sequence ID" value="NZ_QAYG01000001.1"/>
</dbReference>
<evidence type="ECO:0000256" key="5">
    <source>
        <dbReference type="ARBA" id="ARBA00022801"/>
    </source>
</evidence>
<dbReference type="InterPro" id="IPR043595">
    <property type="entry name" value="FaeB/C/D"/>
</dbReference>
<reference evidence="8 9" key="1">
    <citation type="submission" date="2018-04" db="EMBL/GenBank/DDBJ databases">
        <title>Genomic Encyclopedia of Archaeal and Bacterial Type Strains, Phase II (KMG-II): from individual species to whole genera.</title>
        <authorList>
            <person name="Goeker M."/>
        </authorList>
    </citation>
    <scope>NUCLEOTIDE SEQUENCE [LARGE SCALE GENOMIC DNA]</scope>
    <source>
        <strain evidence="8 9">DSM 23382</strain>
    </source>
</reference>
<dbReference type="GO" id="GO:0030600">
    <property type="term" value="F:feruloyl esterase activity"/>
    <property type="evidence" value="ECO:0007669"/>
    <property type="project" value="InterPro"/>
</dbReference>
<dbReference type="InterPro" id="IPR029058">
    <property type="entry name" value="AB_hydrolase_fold"/>
</dbReference>
<evidence type="ECO:0000256" key="7">
    <source>
        <dbReference type="ARBA" id="ARBA00023326"/>
    </source>
</evidence>
<dbReference type="OrthoDB" id="9805640at2"/>
<gene>
    <name evidence="8" type="ORF">C8N35_101508</name>
</gene>
<dbReference type="InterPro" id="IPR000801">
    <property type="entry name" value="Esterase-like"/>
</dbReference>
<keyword evidence="9" id="KW-1185">Reference proteome</keyword>
<proteinExistence type="predicted"/>
<dbReference type="SUPFAM" id="SSF53474">
    <property type="entry name" value="alpha/beta-Hydrolases"/>
    <property type="match status" value="1"/>
</dbReference>
<evidence type="ECO:0000256" key="2">
    <source>
        <dbReference type="ARBA" id="ARBA00022525"/>
    </source>
</evidence>
<keyword evidence="3" id="KW-0858">Xylan degradation</keyword>
<dbReference type="GO" id="GO:0005576">
    <property type="term" value="C:extracellular region"/>
    <property type="evidence" value="ECO:0007669"/>
    <property type="project" value="UniProtKB-SubCell"/>
</dbReference>
<evidence type="ECO:0000256" key="1">
    <source>
        <dbReference type="ARBA" id="ARBA00004613"/>
    </source>
</evidence>
<dbReference type="Pfam" id="PF00756">
    <property type="entry name" value="Esterase"/>
    <property type="match status" value="1"/>
</dbReference>
<evidence type="ECO:0000256" key="6">
    <source>
        <dbReference type="ARBA" id="ARBA00023277"/>
    </source>
</evidence>
<dbReference type="GO" id="GO:0045493">
    <property type="term" value="P:xylan catabolic process"/>
    <property type="evidence" value="ECO:0007669"/>
    <property type="project" value="UniProtKB-KW"/>
</dbReference>
<comment type="caution">
    <text evidence="8">The sequence shown here is derived from an EMBL/GenBank/DDBJ whole genome shotgun (WGS) entry which is preliminary data.</text>
</comment>
<keyword evidence="6" id="KW-0119">Carbohydrate metabolism</keyword>
<accession>A0A2T5VFC5</accession>
<dbReference type="PANTHER" id="PTHR38050:SF2">
    <property type="entry name" value="FERULOYL ESTERASE C-RELATED"/>
    <property type="match status" value="1"/>
</dbReference>